<accession>A0A7J3X7T1</accession>
<evidence type="ECO:0000256" key="4">
    <source>
        <dbReference type="ARBA" id="ARBA00023163"/>
    </source>
</evidence>
<evidence type="ECO:0000256" key="3">
    <source>
        <dbReference type="ARBA" id="ARBA00023125"/>
    </source>
</evidence>
<comment type="caution">
    <text evidence="6">The sequence shown here is derived from an EMBL/GenBank/DDBJ whole genome shotgun (WGS) entry which is preliminary data.</text>
</comment>
<keyword evidence="2" id="KW-0677">Repeat</keyword>
<protein>
    <submittedName>
        <fullName evidence="6">Uncharacterized protein</fullName>
    </submittedName>
</protein>
<organism evidence="6">
    <name type="scientific">Thermofilum pendens</name>
    <dbReference type="NCBI Taxonomy" id="2269"/>
    <lineage>
        <taxon>Archaea</taxon>
        <taxon>Thermoproteota</taxon>
        <taxon>Thermoprotei</taxon>
        <taxon>Thermofilales</taxon>
        <taxon>Thermofilaceae</taxon>
        <taxon>Thermofilum</taxon>
    </lineage>
</organism>
<proteinExistence type="inferred from homology"/>
<evidence type="ECO:0000256" key="2">
    <source>
        <dbReference type="ARBA" id="ARBA00022737"/>
    </source>
</evidence>
<dbReference type="GO" id="GO:0006352">
    <property type="term" value="P:DNA-templated transcription initiation"/>
    <property type="evidence" value="ECO:0007669"/>
    <property type="project" value="InterPro"/>
</dbReference>
<name>A0A7J3X7T1_THEPE</name>
<evidence type="ECO:0000256" key="1">
    <source>
        <dbReference type="ARBA" id="ARBA00005560"/>
    </source>
</evidence>
<feature type="compositionally biased region" description="Low complexity" evidence="5">
    <location>
        <begin position="83"/>
        <end position="102"/>
    </location>
</feature>
<dbReference type="InterPro" id="IPR012295">
    <property type="entry name" value="TBP_dom_sf"/>
</dbReference>
<dbReference type="GO" id="GO:0003677">
    <property type="term" value="F:DNA binding"/>
    <property type="evidence" value="ECO:0007669"/>
    <property type="project" value="UniProtKB-KW"/>
</dbReference>
<dbReference type="SUPFAM" id="SSF55945">
    <property type="entry name" value="TATA-box binding protein-like"/>
    <property type="match status" value="1"/>
</dbReference>
<dbReference type="Pfam" id="PF00352">
    <property type="entry name" value="TBP"/>
    <property type="match status" value="1"/>
</dbReference>
<dbReference type="AlphaFoldDB" id="A0A7J3X7T1"/>
<dbReference type="Gene3D" id="3.30.310.10">
    <property type="entry name" value="TATA-Binding Protein"/>
    <property type="match status" value="1"/>
</dbReference>
<sequence>MGNLIAFAATLSSGGCAHLASKHLYPALKGVYKRGESIAKEPVYEIQNVVASVTLNQRLDLEKIAEKVPHAEYSPEHPRSPDLGSESSLGLSSGLSGLRLPR</sequence>
<reference evidence="6" key="1">
    <citation type="journal article" date="2020" name="mSystems">
        <title>Genome- and Community-Level Interaction Insights into Carbon Utilization and Element Cycling Functions of Hydrothermarchaeota in Hydrothermal Sediment.</title>
        <authorList>
            <person name="Zhou Z."/>
            <person name="Liu Y."/>
            <person name="Xu W."/>
            <person name="Pan J."/>
            <person name="Luo Z.H."/>
            <person name="Li M."/>
        </authorList>
    </citation>
    <scope>NUCLEOTIDE SEQUENCE [LARGE SCALE GENOMIC DNA]</scope>
    <source>
        <strain evidence="6">SpSt-1125</strain>
    </source>
</reference>
<evidence type="ECO:0000256" key="5">
    <source>
        <dbReference type="SAM" id="MobiDB-lite"/>
    </source>
</evidence>
<keyword evidence="4" id="KW-0804">Transcription</keyword>
<dbReference type="EMBL" id="DRZM01000167">
    <property type="protein sequence ID" value="HHP05236.1"/>
    <property type="molecule type" value="Genomic_DNA"/>
</dbReference>
<feature type="compositionally biased region" description="Basic and acidic residues" evidence="5">
    <location>
        <begin position="68"/>
        <end position="80"/>
    </location>
</feature>
<evidence type="ECO:0000313" key="6">
    <source>
        <dbReference type="EMBL" id="HHP05236.1"/>
    </source>
</evidence>
<gene>
    <name evidence="6" type="ORF">ENM88_05755</name>
</gene>
<dbReference type="InterPro" id="IPR000814">
    <property type="entry name" value="TBP"/>
</dbReference>
<comment type="similarity">
    <text evidence="1">Belongs to the TBP family.</text>
</comment>
<feature type="region of interest" description="Disordered" evidence="5">
    <location>
        <begin position="68"/>
        <end position="102"/>
    </location>
</feature>
<keyword evidence="3" id="KW-0238">DNA-binding</keyword>